<dbReference type="SUPFAM" id="SSF53623">
    <property type="entry name" value="MurD-like peptide ligases, catalytic domain"/>
    <property type="match status" value="1"/>
</dbReference>
<dbReference type="InterPro" id="IPR036615">
    <property type="entry name" value="Mur_ligase_C_dom_sf"/>
</dbReference>
<dbReference type="AlphaFoldDB" id="A0A6P1G998"/>
<dbReference type="PANTHER" id="PTHR23135">
    <property type="entry name" value="MUR LIGASE FAMILY MEMBER"/>
    <property type="match status" value="1"/>
</dbReference>
<gene>
    <name evidence="3" type="ORF">GP480_00940</name>
</gene>
<dbReference type="GO" id="GO:0005524">
    <property type="term" value="F:ATP binding"/>
    <property type="evidence" value="ECO:0007669"/>
    <property type="project" value="InterPro"/>
</dbReference>
<dbReference type="Gene3D" id="3.90.190.20">
    <property type="entry name" value="Mur ligase, C-terminal domain"/>
    <property type="match status" value="1"/>
</dbReference>
<dbReference type="Pfam" id="PF08245">
    <property type="entry name" value="Mur_ligase_M"/>
    <property type="match status" value="1"/>
</dbReference>
<sequence length="471" mass="52698">MAALYEQICLEISKGRIKNITSDHQKVGKDFLFYAPSKKEHAHIKEAINRGAKSILTNQEYEEEYLKQGVNFFVHTQPQQIYHRICSFMWKKQPTYVCAVTGTSGGRSVGHFFSQVCTLAGKKAVTLTVSNEPVETLELWQGKDRMISDAANMHSILDDLADKKIEYCCLAVSGAAIENRMIDSVNLKAAAFSNLIRDDLAQPEDAEKRFQMKARLLSEILPDDGTMVLPFASEYTTRIMQCCPNKKVCTYGRAASDIQLISQLPTQKGQILTMKVLGKEVVVRTNILGKFQGSNLVTAIGLAISCGIDPSRIEHEQISPLAGYMEFLECCGEDRKIMTDCAETPSELQDLLLSMKWHFPYNDITLVLRCSEDCEGKNTLKMAKVAAKMVNRIIFTGDSNGSTLSERTRRELMFCCPKAIEIEDRRKAMEYAINNCKPSEIIVIQGVRSPTDKSRIINNADAMLKAVVTSQ</sequence>
<dbReference type="GO" id="GO:0016881">
    <property type="term" value="F:acid-amino acid ligase activity"/>
    <property type="evidence" value="ECO:0007669"/>
    <property type="project" value="InterPro"/>
</dbReference>
<reference evidence="3 4" key="2">
    <citation type="journal article" date="2020" name="MBio">
        <title>Isolation and Molecular Analysis of a Novel Neorickettsia Species That Causes Potomac Horse Fever.</title>
        <authorList>
            <person name="Teymournejad O."/>
            <person name="Lin M."/>
            <person name="Bekebrede H."/>
            <person name="Kamr A."/>
            <person name="Toribio R.E."/>
            <person name="Arroyo L.G."/>
            <person name="Baird J.D."/>
            <person name="Rikihisa Y."/>
        </authorList>
    </citation>
    <scope>NUCLEOTIDE SEQUENCE [LARGE SCALE GENOMIC DNA]</scope>
    <source>
        <strain evidence="3 4">Fin17</strain>
    </source>
</reference>
<dbReference type="Proteomes" id="UP000464912">
    <property type="component" value="Chromosome"/>
</dbReference>
<keyword evidence="4" id="KW-1185">Reference proteome</keyword>
<dbReference type="RefSeq" id="WP_160095038.1">
    <property type="nucleotide sequence ID" value="NZ_CP047224.1"/>
</dbReference>
<name>A0A6P1G998_9RICK</name>
<dbReference type="Gene3D" id="3.40.1190.10">
    <property type="entry name" value="Mur-like, catalytic domain"/>
    <property type="match status" value="1"/>
</dbReference>
<protein>
    <submittedName>
        <fullName evidence="3">Glutamate ligase</fullName>
    </submittedName>
</protein>
<reference evidence="3 4" key="1">
    <citation type="journal article" date="2020" name="MBio">
        <title>Erratum for Teymournejad et al., 'Isolation and Molecular Analysis of a Novel Neorickettsia Species That Causes Potomac Horse Fever'.</title>
        <authorList>
            <person name="Teymournejad O."/>
            <person name="Lin M."/>
            <person name="Bekebrede H."/>
            <person name="Kamr A."/>
            <person name="Toribio R.E."/>
            <person name="Arroyo L.G."/>
            <person name="Baird J.D."/>
            <person name="Rikihisa Y."/>
        </authorList>
    </citation>
    <scope>NUCLEOTIDE SEQUENCE [LARGE SCALE GENOMIC DNA]</scope>
    <source>
        <strain evidence="3 4">Fin17</strain>
    </source>
</reference>
<dbReference type="InterPro" id="IPR036565">
    <property type="entry name" value="Mur-like_cat_sf"/>
</dbReference>
<accession>A0A6P1G998</accession>
<dbReference type="PANTHER" id="PTHR23135:SF4">
    <property type="entry name" value="UDP-N-ACETYLMURAMOYL-L-ALANYL-D-GLUTAMATE--2,6-DIAMINOPIMELATE LIGASE MURE HOMOLOG, CHLOROPLASTIC"/>
    <property type="match status" value="1"/>
</dbReference>
<feature type="domain" description="Mur ligase C-terminal" evidence="1">
    <location>
        <begin position="329"/>
        <end position="446"/>
    </location>
</feature>
<dbReference type="KEGG" id="nef:GP480_00940"/>
<dbReference type="EMBL" id="CP047224">
    <property type="protein sequence ID" value="QHD65029.1"/>
    <property type="molecule type" value="Genomic_DNA"/>
</dbReference>
<keyword evidence="3" id="KW-0436">Ligase</keyword>
<dbReference type="SUPFAM" id="SSF63418">
    <property type="entry name" value="MurE/MurF N-terminal domain"/>
    <property type="match status" value="1"/>
</dbReference>
<dbReference type="Gene3D" id="3.40.1390.10">
    <property type="entry name" value="MurE/MurF, N-terminal domain"/>
    <property type="match status" value="1"/>
</dbReference>
<organism evidence="3 4">
    <name type="scientific">Neorickettsia findlayensis</name>
    <dbReference type="NCBI Taxonomy" id="2686014"/>
    <lineage>
        <taxon>Bacteria</taxon>
        <taxon>Pseudomonadati</taxon>
        <taxon>Pseudomonadota</taxon>
        <taxon>Alphaproteobacteria</taxon>
        <taxon>Rickettsiales</taxon>
        <taxon>Anaplasmataceae</taxon>
        <taxon>Neorickettsia</taxon>
    </lineage>
</organism>
<dbReference type="InterPro" id="IPR013221">
    <property type="entry name" value="Mur_ligase_cen"/>
</dbReference>
<evidence type="ECO:0000313" key="4">
    <source>
        <dbReference type="Proteomes" id="UP000464912"/>
    </source>
</evidence>
<evidence type="ECO:0000313" key="3">
    <source>
        <dbReference type="EMBL" id="QHD65029.1"/>
    </source>
</evidence>
<dbReference type="InterPro" id="IPR004101">
    <property type="entry name" value="Mur_ligase_C"/>
</dbReference>
<dbReference type="InterPro" id="IPR035911">
    <property type="entry name" value="MurE/MurF_N"/>
</dbReference>
<proteinExistence type="predicted"/>
<dbReference type="SUPFAM" id="SSF53244">
    <property type="entry name" value="MurD-like peptide ligases, peptide-binding domain"/>
    <property type="match status" value="1"/>
</dbReference>
<evidence type="ECO:0000259" key="1">
    <source>
        <dbReference type="Pfam" id="PF02875"/>
    </source>
</evidence>
<feature type="domain" description="Mur ligase central" evidence="2">
    <location>
        <begin position="100"/>
        <end position="303"/>
    </location>
</feature>
<dbReference type="Pfam" id="PF02875">
    <property type="entry name" value="Mur_ligase_C"/>
    <property type="match status" value="1"/>
</dbReference>
<evidence type="ECO:0000259" key="2">
    <source>
        <dbReference type="Pfam" id="PF08245"/>
    </source>
</evidence>